<evidence type="ECO:0000256" key="1">
    <source>
        <dbReference type="ARBA" id="ARBA00022473"/>
    </source>
</evidence>
<dbReference type="InterPro" id="IPR007330">
    <property type="entry name" value="MIT_dom"/>
</dbReference>
<dbReference type="CDD" id="cd02683">
    <property type="entry name" value="MIT_1"/>
    <property type="match status" value="1"/>
</dbReference>
<dbReference type="GO" id="GO:0007399">
    <property type="term" value="P:nervous system development"/>
    <property type="evidence" value="ECO:0007669"/>
    <property type="project" value="UniProtKB-KW"/>
</dbReference>
<dbReference type="InParanoid" id="B4MFW3"/>
<dbReference type="Gene3D" id="3.30.870.30">
    <property type="entry name" value="MITD, C-terminal phospholipase D-like domain"/>
    <property type="match status" value="1"/>
</dbReference>
<dbReference type="EMBL" id="CH940669">
    <property type="protein sequence ID" value="EDW58291.1"/>
    <property type="molecule type" value="Genomic_DNA"/>
</dbReference>
<dbReference type="InterPro" id="IPR038113">
    <property type="entry name" value="MITD1_C_sf"/>
</dbReference>
<dbReference type="InterPro" id="IPR032341">
    <property type="entry name" value="MITD1_C"/>
</dbReference>
<feature type="domain" description="MIT" evidence="4">
    <location>
        <begin position="1"/>
        <end position="77"/>
    </location>
</feature>
<keyword evidence="2" id="KW-0551">Lipid droplet</keyword>
<accession>B4MFW3</accession>
<evidence type="ECO:0000259" key="4">
    <source>
        <dbReference type="SMART" id="SM00745"/>
    </source>
</evidence>
<dbReference type="InterPro" id="IPR045331">
    <property type="entry name" value="MITD1_N"/>
</dbReference>
<dbReference type="Gene3D" id="1.20.58.80">
    <property type="entry name" value="Phosphotransferase system, lactose/cellobiose-type IIA subunit"/>
    <property type="match status" value="1"/>
</dbReference>
<sequence length="239" mass="27798">MSAALQAKALLIRAVECDQSGRILEAQTLYQDGIAQLMTFVSTEPDEVKRKGFLTRIKEYMDRADAIKARVNGQLMLGEIVTHLSIEENDTGYDYDQIFGKYMTNQTIEIMLEEPYLSQNYQYQNLIRFLELAVTNCTQLKYVRLVTKKDAANPEQQSTNLGQIKADLERRQISFYIKYEDTLHDRKIFLSNGYIIKIGRGLHFYKASNPMYSIGLTNYRYRKCLQTDVDIWRTSRIPN</sequence>
<gene>
    <name evidence="5" type="primary">Dvir\GJ15455</name>
    <name evidence="5" type="ORF">Dvir_GJ15455</name>
</gene>
<dbReference type="SMR" id="B4MFW3"/>
<dbReference type="KEGG" id="dvi:6636582"/>
<dbReference type="PANTHER" id="PTHR21222:SF1">
    <property type="entry name" value="MIT DOMAIN-CONTAINING PROTEIN 1"/>
    <property type="match status" value="1"/>
</dbReference>
<proteinExistence type="predicted"/>
<dbReference type="OrthoDB" id="19553at2759"/>
<dbReference type="InterPro" id="IPR052817">
    <property type="entry name" value="MIT_domain_contain_protein1"/>
</dbReference>
<dbReference type="FunCoup" id="B4MFW3">
    <property type="interactions" value="1316"/>
</dbReference>
<organism evidence="5 6">
    <name type="scientific">Drosophila virilis</name>
    <name type="common">Fruit fly</name>
    <dbReference type="NCBI Taxonomy" id="7244"/>
    <lineage>
        <taxon>Eukaryota</taxon>
        <taxon>Metazoa</taxon>
        <taxon>Ecdysozoa</taxon>
        <taxon>Arthropoda</taxon>
        <taxon>Hexapoda</taxon>
        <taxon>Insecta</taxon>
        <taxon>Pterygota</taxon>
        <taxon>Neoptera</taxon>
        <taxon>Endopterygota</taxon>
        <taxon>Diptera</taxon>
        <taxon>Brachycera</taxon>
        <taxon>Muscomorpha</taxon>
        <taxon>Ephydroidea</taxon>
        <taxon>Drosophilidae</taxon>
        <taxon>Drosophila</taxon>
    </lineage>
</organism>
<reference evidence="5 6" key="1">
    <citation type="journal article" date="2007" name="Nature">
        <title>Evolution of genes and genomes on the Drosophila phylogeny.</title>
        <authorList>
            <consortium name="Drosophila 12 Genomes Consortium"/>
            <person name="Clark A.G."/>
            <person name="Eisen M.B."/>
            <person name="Smith D.R."/>
            <person name="Bergman C.M."/>
            <person name="Oliver B."/>
            <person name="Markow T.A."/>
            <person name="Kaufman T.C."/>
            <person name="Kellis M."/>
            <person name="Gelbart W."/>
            <person name="Iyer V.N."/>
            <person name="Pollard D.A."/>
            <person name="Sackton T.B."/>
            <person name="Larracuente A.M."/>
            <person name="Singh N.D."/>
            <person name="Abad J.P."/>
            <person name="Abt D.N."/>
            <person name="Adryan B."/>
            <person name="Aguade M."/>
            <person name="Akashi H."/>
            <person name="Anderson W.W."/>
            <person name="Aquadro C.F."/>
            <person name="Ardell D.H."/>
            <person name="Arguello R."/>
            <person name="Artieri C.G."/>
            <person name="Barbash D.A."/>
            <person name="Barker D."/>
            <person name="Barsanti P."/>
            <person name="Batterham P."/>
            <person name="Batzoglou S."/>
            <person name="Begun D."/>
            <person name="Bhutkar A."/>
            <person name="Blanco E."/>
            <person name="Bosak S.A."/>
            <person name="Bradley R.K."/>
            <person name="Brand A.D."/>
            <person name="Brent M.R."/>
            <person name="Brooks A.N."/>
            <person name="Brown R.H."/>
            <person name="Butlin R.K."/>
            <person name="Caggese C."/>
            <person name="Calvi B.R."/>
            <person name="Bernardo de Carvalho A."/>
            <person name="Caspi A."/>
            <person name="Castrezana S."/>
            <person name="Celniker S.E."/>
            <person name="Chang J.L."/>
            <person name="Chapple C."/>
            <person name="Chatterji S."/>
            <person name="Chinwalla A."/>
            <person name="Civetta A."/>
            <person name="Clifton S.W."/>
            <person name="Comeron J.M."/>
            <person name="Costello J.C."/>
            <person name="Coyne J.A."/>
            <person name="Daub J."/>
            <person name="David R.G."/>
            <person name="Delcher A.L."/>
            <person name="Delehaunty K."/>
            <person name="Do C.B."/>
            <person name="Ebling H."/>
            <person name="Edwards K."/>
            <person name="Eickbush T."/>
            <person name="Evans J.D."/>
            <person name="Filipski A."/>
            <person name="Findeiss S."/>
            <person name="Freyhult E."/>
            <person name="Fulton L."/>
            <person name="Fulton R."/>
            <person name="Garcia A.C."/>
            <person name="Gardiner A."/>
            <person name="Garfield D.A."/>
            <person name="Garvin B.E."/>
            <person name="Gibson G."/>
            <person name="Gilbert D."/>
            <person name="Gnerre S."/>
            <person name="Godfrey J."/>
            <person name="Good R."/>
            <person name="Gotea V."/>
            <person name="Gravely B."/>
            <person name="Greenberg A.J."/>
            <person name="Griffiths-Jones S."/>
            <person name="Gross S."/>
            <person name="Guigo R."/>
            <person name="Gustafson E.A."/>
            <person name="Haerty W."/>
            <person name="Hahn M.W."/>
            <person name="Halligan D.L."/>
            <person name="Halpern A.L."/>
            <person name="Halter G.M."/>
            <person name="Han M.V."/>
            <person name="Heger A."/>
            <person name="Hillier L."/>
            <person name="Hinrichs A.S."/>
            <person name="Holmes I."/>
            <person name="Hoskins R.A."/>
            <person name="Hubisz M.J."/>
            <person name="Hultmark D."/>
            <person name="Huntley M.A."/>
            <person name="Jaffe D.B."/>
            <person name="Jagadeeshan S."/>
            <person name="Jeck W.R."/>
            <person name="Johnson J."/>
            <person name="Jones C.D."/>
            <person name="Jordan W.C."/>
            <person name="Karpen G.H."/>
            <person name="Kataoka E."/>
            <person name="Keightley P.D."/>
            <person name="Kheradpour P."/>
            <person name="Kirkness E.F."/>
            <person name="Koerich L.B."/>
            <person name="Kristiansen K."/>
            <person name="Kudrna D."/>
            <person name="Kulathinal R.J."/>
            <person name="Kumar S."/>
            <person name="Kwok R."/>
            <person name="Lander E."/>
            <person name="Langley C.H."/>
            <person name="Lapoint R."/>
            <person name="Lazzaro B.P."/>
            <person name="Lee S.J."/>
            <person name="Levesque L."/>
            <person name="Li R."/>
            <person name="Lin C.F."/>
            <person name="Lin M.F."/>
            <person name="Lindblad-Toh K."/>
            <person name="Llopart A."/>
            <person name="Long M."/>
            <person name="Low L."/>
            <person name="Lozovsky E."/>
            <person name="Lu J."/>
            <person name="Luo M."/>
            <person name="Machado C.A."/>
            <person name="Makalowski W."/>
            <person name="Marzo M."/>
            <person name="Matsuda M."/>
            <person name="Matzkin L."/>
            <person name="McAllister B."/>
            <person name="McBride C.S."/>
            <person name="McKernan B."/>
            <person name="McKernan K."/>
            <person name="Mendez-Lago M."/>
            <person name="Minx P."/>
            <person name="Mollenhauer M.U."/>
            <person name="Montooth K."/>
            <person name="Mount S.M."/>
            <person name="Mu X."/>
            <person name="Myers E."/>
            <person name="Negre B."/>
            <person name="Newfeld S."/>
            <person name="Nielsen R."/>
            <person name="Noor M.A."/>
            <person name="O'Grady P."/>
            <person name="Pachter L."/>
            <person name="Papaceit M."/>
            <person name="Parisi M.J."/>
            <person name="Parisi M."/>
            <person name="Parts L."/>
            <person name="Pedersen J.S."/>
            <person name="Pesole G."/>
            <person name="Phillippy A.M."/>
            <person name="Ponting C.P."/>
            <person name="Pop M."/>
            <person name="Porcelli D."/>
            <person name="Powell J.R."/>
            <person name="Prohaska S."/>
            <person name="Pruitt K."/>
            <person name="Puig M."/>
            <person name="Quesneville H."/>
            <person name="Ram K.R."/>
            <person name="Rand D."/>
            <person name="Rasmussen M.D."/>
            <person name="Reed L.K."/>
            <person name="Reenan R."/>
            <person name="Reily A."/>
            <person name="Remington K.A."/>
            <person name="Rieger T.T."/>
            <person name="Ritchie M.G."/>
            <person name="Robin C."/>
            <person name="Rogers Y.H."/>
            <person name="Rohde C."/>
            <person name="Rozas J."/>
            <person name="Rubenfield M.J."/>
            <person name="Ruiz A."/>
            <person name="Russo S."/>
            <person name="Salzberg S.L."/>
            <person name="Sanchez-Gracia A."/>
            <person name="Saranga D.J."/>
            <person name="Sato H."/>
            <person name="Schaeffer S.W."/>
            <person name="Schatz M.C."/>
            <person name="Schlenke T."/>
            <person name="Schwartz R."/>
            <person name="Segarra C."/>
            <person name="Singh R.S."/>
            <person name="Sirot L."/>
            <person name="Sirota M."/>
            <person name="Sisneros N.B."/>
            <person name="Smith C.D."/>
            <person name="Smith T.F."/>
            <person name="Spieth J."/>
            <person name="Stage D.E."/>
            <person name="Stark A."/>
            <person name="Stephan W."/>
            <person name="Strausberg R.L."/>
            <person name="Strempel S."/>
            <person name="Sturgill D."/>
            <person name="Sutton G."/>
            <person name="Sutton G.G."/>
            <person name="Tao W."/>
            <person name="Teichmann S."/>
            <person name="Tobari Y.N."/>
            <person name="Tomimura Y."/>
            <person name="Tsolas J.M."/>
            <person name="Valente V.L."/>
            <person name="Venter E."/>
            <person name="Venter J.C."/>
            <person name="Vicario S."/>
            <person name="Vieira F.G."/>
            <person name="Vilella A.J."/>
            <person name="Villasante A."/>
            <person name="Walenz B."/>
            <person name="Wang J."/>
            <person name="Wasserman M."/>
            <person name="Watts T."/>
            <person name="Wilson D."/>
            <person name="Wilson R.K."/>
            <person name="Wing R.A."/>
            <person name="Wolfner M.F."/>
            <person name="Wong A."/>
            <person name="Wong G.K."/>
            <person name="Wu C.I."/>
            <person name="Wu G."/>
            <person name="Yamamoto D."/>
            <person name="Yang H.P."/>
            <person name="Yang S.P."/>
            <person name="Yorke J.A."/>
            <person name="Yoshida K."/>
            <person name="Zdobnov E."/>
            <person name="Zhang P."/>
            <person name="Zhang Y."/>
            <person name="Zimin A.V."/>
            <person name="Baldwin J."/>
            <person name="Abdouelleil A."/>
            <person name="Abdulkadir J."/>
            <person name="Abebe A."/>
            <person name="Abera B."/>
            <person name="Abreu J."/>
            <person name="Acer S.C."/>
            <person name="Aftuck L."/>
            <person name="Alexander A."/>
            <person name="An P."/>
            <person name="Anderson E."/>
            <person name="Anderson S."/>
            <person name="Arachi H."/>
            <person name="Azer M."/>
            <person name="Bachantsang P."/>
            <person name="Barry A."/>
            <person name="Bayul T."/>
            <person name="Berlin A."/>
            <person name="Bessette D."/>
            <person name="Bloom T."/>
            <person name="Blye J."/>
            <person name="Boguslavskiy L."/>
            <person name="Bonnet C."/>
            <person name="Boukhgalter B."/>
            <person name="Bourzgui I."/>
            <person name="Brown A."/>
            <person name="Cahill P."/>
            <person name="Channer S."/>
            <person name="Cheshatsang Y."/>
            <person name="Chuda L."/>
            <person name="Citroen M."/>
            <person name="Collymore A."/>
            <person name="Cooke P."/>
            <person name="Costello M."/>
            <person name="D'Aco K."/>
            <person name="Daza R."/>
            <person name="De Haan G."/>
            <person name="DeGray S."/>
            <person name="DeMaso C."/>
            <person name="Dhargay N."/>
            <person name="Dooley K."/>
            <person name="Dooley E."/>
            <person name="Doricent M."/>
            <person name="Dorje P."/>
            <person name="Dorjee K."/>
            <person name="Dupes A."/>
            <person name="Elong R."/>
            <person name="Falk J."/>
            <person name="Farina A."/>
            <person name="Faro S."/>
            <person name="Ferguson D."/>
            <person name="Fisher S."/>
            <person name="Foley C.D."/>
            <person name="Franke A."/>
            <person name="Friedrich D."/>
            <person name="Gadbois L."/>
            <person name="Gearin G."/>
            <person name="Gearin C.R."/>
            <person name="Giannoukos G."/>
            <person name="Goode T."/>
            <person name="Graham J."/>
            <person name="Grandbois E."/>
            <person name="Grewal S."/>
            <person name="Gyaltsen K."/>
            <person name="Hafez N."/>
            <person name="Hagos B."/>
            <person name="Hall J."/>
            <person name="Henson C."/>
            <person name="Hollinger A."/>
            <person name="Honan T."/>
            <person name="Huard M.D."/>
            <person name="Hughes L."/>
            <person name="Hurhula B."/>
            <person name="Husby M.E."/>
            <person name="Kamat A."/>
            <person name="Kanga B."/>
            <person name="Kashin S."/>
            <person name="Khazanovich D."/>
            <person name="Kisner P."/>
            <person name="Lance K."/>
            <person name="Lara M."/>
            <person name="Lee W."/>
            <person name="Lennon N."/>
            <person name="Letendre F."/>
            <person name="LeVine R."/>
            <person name="Lipovsky A."/>
            <person name="Liu X."/>
            <person name="Liu J."/>
            <person name="Liu S."/>
            <person name="Lokyitsang T."/>
            <person name="Lokyitsang Y."/>
            <person name="Lubonja R."/>
            <person name="Lui A."/>
            <person name="MacDonald P."/>
            <person name="Magnisalis V."/>
            <person name="Maru K."/>
            <person name="Matthews C."/>
            <person name="McCusker W."/>
            <person name="McDonough S."/>
            <person name="Mehta T."/>
            <person name="Meldrim J."/>
            <person name="Meneus L."/>
            <person name="Mihai O."/>
            <person name="Mihalev A."/>
            <person name="Mihova T."/>
            <person name="Mittelman R."/>
            <person name="Mlenga V."/>
            <person name="Montmayeur A."/>
            <person name="Mulrain L."/>
            <person name="Navidi A."/>
            <person name="Naylor J."/>
            <person name="Negash T."/>
            <person name="Nguyen T."/>
            <person name="Nguyen N."/>
            <person name="Nicol R."/>
            <person name="Norbu C."/>
            <person name="Norbu N."/>
            <person name="Novod N."/>
            <person name="O'Neill B."/>
            <person name="Osman S."/>
            <person name="Markiewicz E."/>
            <person name="Oyono O.L."/>
            <person name="Patti C."/>
            <person name="Phunkhang P."/>
            <person name="Pierre F."/>
            <person name="Priest M."/>
            <person name="Raghuraman S."/>
            <person name="Rege F."/>
            <person name="Reyes R."/>
            <person name="Rise C."/>
            <person name="Rogov P."/>
            <person name="Ross K."/>
            <person name="Ryan E."/>
            <person name="Settipalli S."/>
            <person name="Shea T."/>
            <person name="Sherpa N."/>
            <person name="Shi L."/>
            <person name="Shih D."/>
            <person name="Sparrow T."/>
            <person name="Spaulding J."/>
            <person name="Stalker J."/>
            <person name="Stange-Thomann N."/>
            <person name="Stavropoulos S."/>
            <person name="Stone C."/>
            <person name="Strader C."/>
            <person name="Tesfaye S."/>
            <person name="Thomson T."/>
            <person name="Thoulutsang Y."/>
            <person name="Thoulutsang D."/>
            <person name="Topham K."/>
            <person name="Topping I."/>
            <person name="Tsamla T."/>
            <person name="Vassiliev H."/>
            <person name="Vo A."/>
            <person name="Wangchuk T."/>
            <person name="Wangdi T."/>
            <person name="Weiand M."/>
            <person name="Wilkinson J."/>
            <person name="Wilson A."/>
            <person name="Yadav S."/>
            <person name="Young G."/>
            <person name="Yu Q."/>
            <person name="Zembek L."/>
            <person name="Zhong D."/>
            <person name="Zimmer A."/>
            <person name="Zwirko Z."/>
            <person name="Jaffe D.B."/>
            <person name="Alvarez P."/>
            <person name="Brockman W."/>
            <person name="Butler J."/>
            <person name="Chin C."/>
            <person name="Gnerre S."/>
            <person name="Grabherr M."/>
            <person name="Kleber M."/>
            <person name="Mauceli E."/>
            <person name="MacCallum I."/>
        </authorList>
    </citation>
    <scope>NUCLEOTIDE SEQUENCE [LARGE SCALE GENOMIC DNA]</scope>
    <source>
        <strain evidence="6">Tucson 15010-1051.87</strain>
    </source>
</reference>
<evidence type="ECO:0000256" key="2">
    <source>
        <dbReference type="ARBA" id="ARBA00022677"/>
    </source>
</evidence>
<dbReference type="PhylomeDB" id="B4MFW3"/>
<dbReference type="PANTHER" id="PTHR21222">
    <property type="entry name" value="MIT DOMAIN-CONTAINING PROTEIN 1"/>
    <property type="match status" value="1"/>
</dbReference>
<dbReference type="SMART" id="SM00745">
    <property type="entry name" value="MIT"/>
    <property type="match status" value="1"/>
</dbReference>
<keyword evidence="6" id="KW-1185">Reference proteome</keyword>
<dbReference type="InterPro" id="IPR036181">
    <property type="entry name" value="MIT_dom_sf"/>
</dbReference>
<evidence type="ECO:0000313" key="5">
    <source>
        <dbReference type="EMBL" id="EDW58291.1"/>
    </source>
</evidence>
<dbReference type="Pfam" id="PF04212">
    <property type="entry name" value="MIT"/>
    <property type="match status" value="1"/>
</dbReference>
<dbReference type="eggNOG" id="KOG4509">
    <property type="taxonomic scope" value="Eukaryota"/>
</dbReference>
<dbReference type="Pfam" id="PF16565">
    <property type="entry name" value="MIT_C"/>
    <property type="match status" value="1"/>
</dbReference>
<dbReference type="HOGENOM" id="CLU_088713_0_0_1"/>
<evidence type="ECO:0000313" key="6">
    <source>
        <dbReference type="Proteomes" id="UP000008792"/>
    </source>
</evidence>
<name>B4MFW3_DROVI</name>
<evidence type="ECO:0000256" key="3">
    <source>
        <dbReference type="ARBA" id="ARBA00022902"/>
    </source>
</evidence>
<dbReference type="STRING" id="7244.B4MFW3"/>
<keyword evidence="1" id="KW-0217">Developmental protein</keyword>
<dbReference type="Proteomes" id="UP000008792">
    <property type="component" value="Unassembled WGS sequence"/>
</dbReference>
<keyword evidence="3" id="KW-0524">Neurogenesis</keyword>
<dbReference type="AlphaFoldDB" id="B4MFW3"/>
<protein>
    <recommendedName>
        <fullName evidence="4">MIT domain-containing protein</fullName>
    </recommendedName>
</protein>
<dbReference type="OMA" id="FYKASNP"/>
<dbReference type="SUPFAM" id="SSF116846">
    <property type="entry name" value="MIT domain"/>
    <property type="match status" value="1"/>
</dbReference>
<dbReference type="CDD" id="cd02685">
    <property type="entry name" value="MIT_C"/>
    <property type="match status" value="1"/>
</dbReference>